<dbReference type="EMBL" id="JACHOR010000002">
    <property type="protein sequence ID" value="MBB5746035.1"/>
    <property type="molecule type" value="Genomic_DNA"/>
</dbReference>
<reference evidence="1 2" key="1">
    <citation type="submission" date="2020-08" db="EMBL/GenBank/DDBJ databases">
        <title>Genomic Encyclopedia of Type Strains, Phase IV (KMG-IV): sequencing the most valuable type-strain genomes for metagenomic binning, comparative biology and taxonomic classification.</title>
        <authorList>
            <person name="Goeker M."/>
        </authorList>
    </citation>
    <scope>NUCLEOTIDE SEQUENCE [LARGE SCALE GENOMIC DNA]</scope>
    <source>
        <strain evidence="1 2">DSM 4737</strain>
    </source>
</reference>
<dbReference type="Proteomes" id="UP000545037">
    <property type="component" value="Unassembled WGS sequence"/>
</dbReference>
<sequence length="367" mass="41766">MSDRAFRSLESLEKSASTARVLNLLQVARDYRLTPDWVDRPLFRTPELNACLLLKHRLRRNEYDIFRVPRQVATKIVVPIDRWDLKTGGRYVFVGQINYERTMAQVFGVTADHPDFIVLGMIDRLPSLDPFLLRERLSRAGLNPAPCYFQISDADLQDMLDFVKLEISPLVHLSLRRSSVGPRSIEGLALKILSNAPGDESDALRSALNLRADQYQECVFCWRGLLYYKWVMVSVLKRVAGVLDSIRLIKPIGPLDMISREYIVRSRKVLRTQIARTCLDVQNTLQIYDLAYADLTKQGNPAEFKGFLLAAPSLFMRLGEQLGAIQHIVSFSSYRFGAKAAPPGSEELMDILMDFEVSLRIRDVDAV</sequence>
<gene>
    <name evidence="1" type="ORF">GGR13_001619</name>
</gene>
<dbReference type="AlphaFoldDB" id="A0A7W9FE92"/>
<organism evidence="1 2">
    <name type="scientific">Brevundimonas variabilis</name>
    <dbReference type="NCBI Taxonomy" id="74312"/>
    <lineage>
        <taxon>Bacteria</taxon>
        <taxon>Pseudomonadati</taxon>
        <taxon>Pseudomonadota</taxon>
        <taxon>Alphaproteobacteria</taxon>
        <taxon>Caulobacterales</taxon>
        <taxon>Caulobacteraceae</taxon>
        <taxon>Brevundimonas</taxon>
    </lineage>
</organism>
<protein>
    <submittedName>
        <fullName evidence="1">Uncharacterized protein</fullName>
    </submittedName>
</protein>
<comment type="caution">
    <text evidence="1">The sequence shown here is derived from an EMBL/GenBank/DDBJ whole genome shotgun (WGS) entry which is preliminary data.</text>
</comment>
<keyword evidence="2" id="KW-1185">Reference proteome</keyword>
<name>A0A7W9FE92_9CAUL</name>
<evidence type="ECO:0000313" key="1">
    <source>
        <dbReference type="EMBL" id="MBB5746035.1"/>
    </source>
</evidence>
<accession>A0A7W9FE92</accession>
<dbReference type="RefSeq" id="WP_183212985.1">
    <property type="nucleotide sequence ID" value="NZ_JACHOR010000002.1"/>
</dbReference>
<evidence type="ECO:0000313" key="2">
    <source>
        <dbReference type="Proteomes" id="UP000545037"/>
    </source>
</evidence>
<proteinExistence type="predicted"/>